<proteinExistence type="predicted"/>
<dbReference type="eggNOG" id="ENOG502ZIKB">
    <property type="taxonomic scope" value="Bacteria"/>
</dbReference>
<evidence type="ECO:0000313" key="1">
    <source>
        <dbReference type="EMBL" id="KFI46812.1"/>
    </source>
</evidence>
<dbReference type="AlphaFoldDB" id="A0A086ZJW2"/>
<reference evidence="1 2" key="1">
    <citation type="submission" date="2014-03" db="EMBL/GenBank/DDBJ databases">
        <title>Genomics of Bifidobacteria.</title>
        <authorList>
            <person name="Ventura M."/>
            <person name="Milani C."/>
            <person name="Lugli G.A."/>
        </authorList>
    </citation>
    <scope>NUCLEOTIDE SEQUENCE [LARGE SCALE GENOMIC DNA]</scope>
    <source>
        <strain evidence="1 2">DSM 22767</strain>
    </source>
</reference>
<dbReference type="EMBL" id="JGYP01000001">
    <property type="protein sequence ID" value="KFI46812.1"/>
    <property type="molecule type" value="Genomic_DNA"/>
</dbReference>
<organism evidence="1 2">
    <name type="scientific">Bifidobacterium bohemicum DSM 22767</name>
    <dbReference type="NCBI Taxonomy" id="1437606"/>
    <lineage>
        <taxon>Bacteria</taxon>
        <taxon>Bacillati</taxon>
        <taxon>Actinomycetota</taxon>
        <taxon>Actinomycetes</taxon>
        <taxon>Bifidobacteriales</taxon>
        <taxon>Bifidobacteriaceae</taxon>
        <taxon>Bifidobacterium</taxon>
    </lineage>
</organism>
<dbReference type="OrthoDB" id="292013at2"/>
<comment type="caution">
    <text evidence="1">The sequence shown here is derived from an EMBL/GenBank/DDBJ whole genome shotgun (WGS) entry which is preliminary data.</text>
</comment>
<keyword evidence="2" id="KW-1185">Reference proteome</keyword>
<dbReference type="RefSeq" id="WP_033520347.1">
    <property type="nucleotide sequence ID" value="NZ_JDUS01000001.1"/>
</dbReference>
<name>A0A086ZJW2_9BIFI</name>
<accession>A0A086ZJW2</accession>
<evidence type="ECO:0000313" key="2">
    <source>
        <dbReference type="Proteomes" id="UP000029096"/>
    </source>
</evidence>
<sequence>MNHLDRALKYSIAISTLPFGKSGLLEESQIGMDALSLCLTSPYIDCEDEKLTKELAEFFEAETVDNQNQENILCLNWNVSTSVKYSLTGSTIKLHALKTGKFANLINMMSFEADDRQKWFLQNTHSLGIPFIDSGRHKVGWVATITDSEAGHPKPVIAVSSSSQNPKAIEAKLRKDKKWDFEIGVGDMYAAGGQDVPNDHFIILKSDQKSNNIPDRIKSNSGCVLCNDQETTVEHITPRWLVELLKVKPYTSSLLCKEHNTNLLGDNIEIPISKAYKKGELLSHCNIEKFKFWCVKTALLLSYAEGVRIPESWMQAIGKLKIPENFIVFCADKPAENGTGYSAGISFFNGARTKKQYYLVTFMCSGIQFCVIHLPKDKQTESLKESILQYISASGFVEEVQLHLGLMERMTGNPMKFDATNKVATTSFTSRQ</sequence>
<protein>
    <submittedName>
        <fullName evidence="1">Uncharacterized protein</fullName>
    </submittedName>
</protein>
<gene>
    <name evidence="1" type="ORF">BBOH_0284</name>
</gene>
<dbReference type="Proteomes" id="UP000029096">
    <property type="component" value="Unassembled WGS sequence"/>
</dbReference>